<proteinExistence type="predicted"/>
<evidence type="ECO:0000313" key="1">
    <source>
        <dbReference type="EMBL" id="KAL3954077.1"/>
    </source>
</evidence>
<organism evidence="1 2">
    <name type="scientific">Purpureocillium lilacinum</name>
    <name type="common">Paecilomyces lilacinus</name>
    <dbReference type="NCBI Taxonomy" id="33203"/>
    <lineage>
        <taxon>Eukaryota</taxon>
        <taxon>Fungi</taxon>
        <taxon>Dikarya</taxon>
        <taxon>Ascomycota</taxon>
        <taxon>Pezizomycotina</taxon>
        <taxon>Sordariomycetes</taxon>
        <taxon>Hypocreomycetidae</taxon>
        <taxon>Hypocreales</taxon>
        <taxon>Ophiocordycipitaceae</taxon>
        <taxon>Purpureocillium</taxon>
    </lineage>
</organism>
<reference evidence="1" key="1">
    <citation type="submission" date="2024-12" db="EMBL/GenBank/DDBJ databases">
        <title>Comparative genomics and development of molecular markers within Purpureocillium lilacinum and among Purpureocillium species.</title>
        <authorList>
            <person name="Yeh Z.-Y."/>
            <person name="Ni N.-T."/>
            <person name="Lo P.-H."/>
            <person name="Mushyakhwo K."/>
            <person name="Lin C.-F."/>
            <person name="Nai Y.-S."/>
        </authorList>
    </citation>
    <scope>NUCLEOTIDE SEQUENCE</scope>
    <source>
        <strain evidence="1">NCHU-NPUST-175</strain>
    </source>
</reference>
<accession>A0ACC4DE18</accession>
<dbReference type="EMBL" id="JBGNUJ010000011">
    <property type="protein sequence ID" value="KAL3954077.1"/>
    <property type="molecule type" value="Genomic_DNA"/>
</dbReference>
<name>A0ACC4DE18_PURLI</name>
<comment type="caution">
    <text evidence="1">The sequence shown here is derived from an EMBL/GenBank/DDBJ whole genome shotgun (WGS) entry which is preliminary data.</text>
</comment>
<keyword evidence="2" id="KW-1185">Reference proteome</keyword>
<evidence type="ECO:0000313" key="2">
    <source>
        <dbReference type="Proteomes" id="UP001638806"/>
    </source>
</evidence>
<dbReference type="Proteomes" id="UP001638806">
    <property type="component" value="Unassembled WGS sequence"/>
</dbReference>
<sequence>MKIRSSRISASISDAILADYGYDEDDDDGRPAHGRKPSPSCASSLIRPFIAFFSLYHLALARYRPADFLTLRHEVWHVDEDEYAASFQRRDTTTSHDDDARGLDSRSDSNGDGELVPVGDLGYSGSTFFTTPDGRYLVKSLPRRFEHRFFTHDLFGPYVTHMKRHPGSLLVRITDMPYTPQATLGGILGMAPTHHIVMENLLHGKEEASDPDSWETYDLKPDDYFFPERDIADGRLAPQSVKDRLVDDFPGGGVRVDAAMKRQLLDTLDADTRLLADANAVDYSLFLVRCPGPAATRPSTAAPVSPSPAASEDAWRAGVPSSDGRWAYRATVLDFFWAKHKFHAQAMTGLVSAFNLVANKGPMSITARPDEYRTRFLSMVDNLVSAAGEGATDPPAEAAEDPHHRDDRWRAGRGHGRVGARCRGRVII</sequence>
<protein>
    <submittedName>
        <fullName evidence="1">Uncharacterized protein</fullName>
    </submittedName>
</protein>
<gene>
    <name evidence="1" type="ORF">ACCO45_012033</name>
</gene>